<dbReference type="InterPro" id="IPR045062">
    <property type="entry name" value="Cyt_c_biogenesis_CcsA/CcmC"/>
</dbReference>
<comment type="subcellular location">
    <subcellularLocation>
        <location evidence="1">Membrane</location>
        <topology evidence="1">Multi-pass membrane protein</topology>
    </subcellularLocation>
</comment>
<dbReference type="GO" id="GO:0005886">
    <property type="term" value="C:plasma membrane"/>
    <property type="evidence" value="ECO:0007669"/>
    <property type="project" value="TreeGrafter"/>
</dbReference>
<gene>
    <name evidence="11" type="ORF">ELQ92_01685</name>
</gene>
<dbReference type="EMBL" id="RZNC01000001">
    <property type="protein sequence ID" value="RWZ67995.1"/>
    <property type="molecule type" value="Genomic_DNA"/>
</dbReference>
<keyword evidence="7 9" id="KW-0472">Membrane</keyword>
<feature type="transmembrane region" description="Helical" evidence="9">
    <location>
        <begin position="86"/>
        <end position="105"/>
    </location>
</feature>
<feature type="transmembrane region" description="Helical" evidence="9">
    <location>
        <begin position="47"/>
        <end position="66"/>
    </location>
</feature>
<proteinExistence type="inferred from homology"/>
<feature type="region of interest" description="Disordered" evidence="8">
    <location>
        <begin position="251"/>
        <end position="278"/>
    </location>
</feature>
<keyword evidence="6 9" id="KW-1133">Transmembrane helix</keyword>
<dbReference type="GO" id="GO:0015232">
    <property type="term" value="F:heme transmembrane transporter activity"/>
    <property type="evidence" value="ECO:0007669"/>
    <property type="project" value="InterPro"/>
</dbReference>
<keyword evidence="4 9" id="KW-0812">Transmembrane</keyword>
<evidence type="ECO:0000256" key="2">
    <source>
        <dbReference type="ARBA" id="ARBA00005840"/>
    </source>
</evidence>
<evidence type="ECO:0000256" key="9">
    <source>
        <dbReference type="SAM" id="Phobius"/>
    </source>
</evidence>
<feature type="compositionally biased region" description="Basic and acidic residues" evidence="8">
    <location>
        <begin position="1"/>
        <end position="17"/>
    </location>
</feature>
<evidence type="ECO:0000256" key="8">
    <source>
        <dbReference type="SAM" id="MobiDB-lite"/>
    </source>
</evidence>
<keyword evidence="12" id="KW-1185">Reference proteome</keyword>
<sequence length="278" mass="29266">MAAGPAEHRAGNADARPRSHRAGRTGHRGIPLSAVITTGRDRRVDRWWLAGAAVATVVALVLGVLAPPDAVQGGIQKLMYVHVPAAWSAYLCFLSVLIANLWGLMRTGSGAGRLARAAAEAGVVLTALTLATGSLWGSATWGTWWIWDARITSTLAMGLVYVAYLCLDSLTSTSRGRRLTAMVGVVGFASAPLVHFSVIWWRTLHQPATVLAPSLSPPIDGRMGAALAAAVLAASLVTSLIVRLRHERLLPPASSGRPTPQGPKPAPHRSDPVPTVSR</sequence>
<dbReference type="Proteomes" id="UP000288603">
    <property type="component" value="Unassembled WGS sequence"/>
</dbReference>
<protein>
    <recommendedName>
        <fullName evidence="3">Heme exporter protein C</fullName>
    </recommendedName>
</protein>
<dbReference type="PRINTS" id="PR01386">
    <property type="entry name" value="CCMCBIOGNSIS"/>
</dbReference>
<evidence type="ECO:0000259" key="10">
    <source>
        <dbReference type="Pfam" id="PF01578"/>
    </source>
</evidence>
<name>A0A444QEM1_9MICO</name>
<feature type="region of interest" description="Disordered" evidence="8">
    <location>
        <begin position="1"/>
        <end position="27"/>
    </location>
</feature>
<evidence type="ECO:0000256" key="1">
    <source>
        <dbReference type="ARBA" id="ARBA00004141"/>
    </source>
</evidence>
<evidence type="ECO:0000256" key="4">
    <source>
        <dbReference type="ARBA" id="ARBA00022692"/>
    </source>
</evidence>
<reference evidence="11 12" key="1">
    <citation type="submission" date="2018-12" db="EMBL/GenBank/DDBJ databases">
        <authorList>
            <person name="Li F."/>
        </authorList>
    </citation>
    <scope>NUCLEOTIDE SEQUENCE [LARGE SCALE GENOMIC DNA]</scope>
    <source>
        <strain evidence="11 12">8H24J-4-2</strain>
    </source>
</reference>
<feature type="transmembrane region" description="Helical" evidence="9">
    <location>
        <begin position="221"/>
        <end position="242"/>
    </location>
</feature>
<evidence type="ECO:0000256" key="5">
    <source>
        <dbReference type="ARBA" id="ARBA00022748"/>
    </source>
</evidence>
<dbReference type="InterPro" id="IPR003557">
    <property type="entry name" value="Cyt_c_biogenesis_CcmC"/>
</dbReference>
<dbReference type="OrthoDB" id="9778550at2"/>
<evidence type="ECO:0000256" key="7">
    <source>
        <dbReference type="ARBA" id="ARBA00023136"/>
    </source>
</evidence>
<feature type="transmembrane region" description="Helical" evidence="9">
    <location>
        <begin position="179"/>
        <end position="201"/>
    </location>
</feature>
<dbReference type="InterPro" id="IPR002541">
    <property type="entry name" value="Cyt_c_assembly"/>
</dbReference>
<feature type="domain" description="Cytochrome c assembly protein" evidence="10">
    <location>
        <begin position="51"/>
        <end position="205"/>
    </location>
</feature>
<evidence type="ECO:0000256" key="3">
    <source>
        <dbReference type="ARBA" id="ARBA00016463"/>
    </source>
</evidence>
<evidence type="ECO:0000256" key="6">
    <source>
        <dbReference type="ARBA" id="ARBA00022989"/>
    </source>
</evidence>
<evidence type="ECO:0000313" key="12">
    <source>
        <dbReference type="Proteomes" id="UP000288603"/>
    </source>
</evidence>
<organism evidence="11 12">
    <name type="scientific">Labedella populi</name>
    <dbReference type="NCBI Taxonomy" id="2498850"/>
    <lineage>
        <taxon>Bacteria</taxon>
        <taxon>Bacillati</taxon>
        <taxon>Actinomycetota</taxon>
        <taxon>Actinomycetes</taxon>
        <taxon>Micrococcales</taxon>
        <taxon>Microbacteriaceae</taxon>
        <taxon>Labedella</taxon>
    </lineage>
</organism>
<comment type="caution">
    <text evidence="11">The sequence shown here is derived from an EMBL/GenBank/DDBJ whole genome shotgun (WGS) entry which is preliminary data.</text>
</comment>
<accession>A0A444QEM1</accession>
<feature type="transmembrane region" description="Helical" evidence="9">
    <location>
        <begin position="144"/>
        <end position="167"/>
    </location>
</feature>
<evidence type="ECO:0000313" key="11">
    <source>
        <dbReference type="EMBL" id="RWZ67995.1"/>
    </source>
</evidence>
<feature type="transmembrane region" description="Helical" evidence="9">
    <location>
        <begin position="117"/>
        <end position="138"/>
    </location>
</feature>
<feature type="compositionally biased region" description="Basic residues" evidence="8">
    <location>
        <begin position="18"/>
        <end position="27"/>
    </location>
</feature>
<dbReference type="PANTHER" id="PTHR30071">
    <property type="entry name" value="HEME EXPORTER PROTEIN C"/>
    <property type="match status" value="1"/>
</dbReference>
<dbReference type="GO" id="GO:0017004">
    <property type="term" value="P:cytochrome complex assembly"/>
    <property type="evidence" value="ECO:0007669"/>
    <property type="project" value="UniProtKB-KW"/>
</dbReference>
<keyword evidence="5" id="KW-0201">Cytochrome c-type biogenesis</keyword>
<comment type="similarity">
    <text evidence="2">Belongs to the CcmC/CycZ/HelC family.</text>
</comment>
<dbReference type="Pfam" id="PF01578">
    <property type="entry name" value="Cytochrom_C_asm"/>
    <property type="match status" value="1"/>
</dbReference>
<dbReference type="PANTHER" id="PTHR30071:SF1">
    <property type="entry name" value="CYTOCHROME B_B6 PROTEIN-RELATED"/>
    <property type="match status" value="1"/>
</dbReference>
<dbReference type="AlphaFoldDB" id="A0A444QEM1"/>
<dbReference type="GO" id="GO:0020037">
    <property type="term" value="F:heme binding"/>
    <property type="evidence" value="ECO:0007669"/>
    <property type="project" value="InterPro"/>
</dbReference>